<evidence type="ECO:0000256" key="1">
    <source>
        <dbReference type="SAM" id="MobiDB-lite"/>
    </source>
</evidence>
<proteinExistence type="predicted"/>
<feature type="compositionally biased region" description="Polar residues" evidence="1">
    <location>
        <begin position="431"/>
        <end position="446"/>
    </location>
</feature>
<protein>
    <submittedName>
        <fullName evidence="3">Uncharacterized protein</fullName>
    </submittedName>
</protein>
<dbReference type="Proteomes" id="UP001301769">
    <property type="component" value="Unassembled WGS sequence"/>
</dbReference>
<feature type="region of interest" description="Disordered" evidence="1">
    <location>
        <begin position="613"/>
        <end position="647"/>
    </location>
</feature>
<feature type="compositionally biased region" description="Basic and acidic residues" evidence="1">
    <location>
        <begin position="234"/>
        <end position="244"/>
    </location>
</feature>
<feature type="region of interest" description="Disordered" evidence="1">
    <location>
        <begin position="222"/>
        <end position="244"/>
    </location>
</feature>
<accession>A0AAN6YBE6</accession>
<feature type="signal peptide" evidence="2">
    <location>
        <begin position="1"/>
        <end position="20"/>
    </location>
</feature>
<dbReference type="AlphaFoldDB" id="A0AAN6YBE6"/>
<feature type="compositionally biased region" description="Low complexity" evidence="1">
    <location>
        <begin position="622"/>
        <end position="647"/>
    </location>
</feature>
<feature type="region of interest" description="Disordered" evidence="1">
    <location>
        <begin position="431"/>
        <end position="456"/>
    </location>
</feature>
<sequence>MARIQLIWSWLLLFALTAWAIPIARREPYDAQPLPQLPAAWTQDLVNTLAHSPEEAELVEQLVTVLANSPEESAFLNALYSADSEPARKLAKRIQGGWVLNNGVWFYDSTMPPQVGERWIGGPLSLEPFTFKARIRRNFDVQNIWEKIKGAWGSAKSTVKNTWSNFKEVAINIFNKLNPFRKGPFIPYGANASSGTLESMERKLYEPERDFAPSMMYGSPDEFSPHQHLAAQPKGKEVDQQQHGDDGFEQLDPNVEHIEKVERLKSPPPKSHSPEIFSPRPLRVLPPIPMSEEEEQEFLNSYKDKGKGKAVPLSESGKEFELLRNKAKPAKPKTKAIPLPPPPKTQKDLEYERLAQQTRGPSPKSPASPASVLSTPSEDVAKPLYADKAATAATSATSAIPVPVSPTRAKVINALNEIKKPIKAILGKLTSPASPKVTNGPTSTDENVGRPLPTYSVADESPRKLYPFWGSPKEEEILDPVERDFFIDPSNPFGVFQNPDPFLADLAKAEKHPETLNKFVADLENKADRLVDEYSTQLNNMQNREAGWETKGRAADAWAKALWPAEKERLKEERAERERQTGIKEEGEILPNWSEMKDKAAIKMDFDRYAAKHFPMPGAWPESESSSRSSSESGASSFAEGSASTAV</sequence>
<keyword evidence="2" id="KW-0732">Signal</keyword>
<reference evidence="3" key="1">
    <citation type="journal article" date="2023" name="Mol. Phylogenet. Evol.">
        <title>Genome-scale phylogeny and comparative genomics of the fungal order Sordariales.</title>
        <authorList>
            <person name="Hensen N."/>
            <person name="Bonometti L."/>
            <person name="Westerberg I."/>
            <person name="Brannstrom I.O."/>
            <person name="Guillou S."/>
            <person name="Cros-Aarteil S."/>
            <person name="Calhoun S."/>
            <person name="Haridas S."/>
            <person name="Kuo A."/>
            <person name="Mondo S."/>
            <person name="Pangilinan J."/>
            <person name="Riley R."/>
            <person name="LaButti K."/>
            <person name="Andreopoulos B."/>
            <person name="Lipzen A."/>
            <person name="Chen C."/>
            <person name="Yan M."/>
            <person name="Daum C."/>
            <person name="Ng V."/>
            <person name="Clum A."/>
            <person name="Steindorff A."/>
            <person name="Ohm R.A."/>
            <person name="Martin F."/>
            <person name="Silar P."/>
            <person name="Natvig D.O."/>
            <person name="Lalanne C."/>
            <person name="Gautier V."/>
            <person name="Ament-Velasquez S.L."/>
            <person name="Kruys A."/>
            <person name="Hutchinson M.I."/>
            <person name="Powell A.J."/>
            <person name="Barry K."/>
            <person name="Miller A.N."/>
            <person name="Grigoriev I.V."/>
            <person name="Debuchy R."/>
            <person name="Gladieux P."/>
            <person name="Hiltunen Thoren M."/>
            <person name="Johannesson H."/>
        </authorList>
    </citation>
    <scope>NUCLEOTIDE SEQUENCE</scope>
    <source>
        <strain evidence="3">PSN293</strain>
    </source>
</reference>
<feature type="chain" id="PRO_5042823305" evidence="2">
    <location>
        <begin position="21"/>
        <end position="647"/>
    </location>
</feature>
<feature type="region of interest" description="Disordered" evidence="1">
    <location>
        <begin position="263"/>
        <end position="379"/>
    </location>
</feature>
<evidence type="ECO:0000313" key="3">
    <source>
        <dbReference type="EMBL" id="KAK4214790.1"/>
    </source>
</evidence>
<feature type="compositionally biased region" description="Low complexity" evidence="1">
    <location>
        <begin position="361"/>
        <end position="371"/>
    </location>
</feature>
<evidence type="ECO:0000313" key="4">
    <source>
        <dbReference type="Proteomes" id="UP001301769"/>
    </source>
</evidence>
<keyword evidence="4" id="KW-1185">Reference proteome</keyword>
<comment type="caution">
    <text evidence="3">The sequence shown here is derived from an EMBL/GenBank/DDBJ whole genome shotgun (WGS) entry which is preliminary data.</text>
</comment>
<reference evidence="3" key="2">
    <citation type="submission" date="2023-05" db="EMBL/GenBank/DDBJ databases">
        <authorList>
            <consortium name="Lawrence Berkeley National Laboratory"/>
            <person name="Steindorff A."/>
            <person name="Hensen N."/>
            <person name="Bonometti L."/>
            <person name="Westerberg I."/>
            <person name="Brannstrom I.O."/>
            <person name="Guillou S."/>
            <person name="Cros-Aarteil S."/>
            <person name="Calhoun S."/>
            <person name="Haridas S."/>
            <person name="Kuo A."/>
            <person name="Mondo S."/>
            <person name="Pangilinan J."/>
            <person name="Riley R."/>
            <person name="Labutti K."/>
            <person name="Andreopoulos B."/>
            <person name="Lipzen A."/>
            <person name="Chen C."/>
            <person name="Yanf M."/>
            <person name="Daum C."/>
            <person name="Ng V."/>
            <person name="Clum A."/>
            <person name="Ohm R."/>
            <person name="Martin F."/>
            <person name="Silar P."/>
            <person name="Natvig D."/>
            <person name="Lalanne C."/>
            <person name="Gautier V."/>
            <person name="Ament-Velasquez S.L."/>
            <person name="Kruys A."/>
            <person name="Hutchinson M.I."/>
            <person name="Powell A.J."/>
            <person name="Barry K."/>
            <person name="Miller A.N."/>
            <person name="Grigoriev I.V."/>
            <person name="Debuchy R."/>
            <person name="Gladieux P."/>
            <person name="Thoren M.H."/>
            <person name="Johannesson H."/>
        </authorList>
    </citation>
    <scope>NUCLEOTIDE SEQUENCE</scope>
    <source>
        <strain evidence="3">PSN293</strain>
    </source>
</reference>
<organism evidence="3 4">
    <name type="scientific">Rhypophila decipiens</name>
    <dbReference type="NCBI Taxonomy" id="261697"/>
    <lineage>
        <taxon>Eukaryota</taxon>
        <taxon>Fungi</taxon>
        <taxon>Dikarya</taxon>
        <taxon>Ascomycota</taxon>
        <taxon>Pezizomycotina</taxon>
        <taxon>Sordariomycetes</taxon>
        <taxon>Sordariomycetidae</taxon>
        <taxon>Sordariales</taxon>
        <taxon>Naviculisporaceae</taxon>
        <taxon>Rhypophila</taxon>
    </lineage>
</organism>
<feature type="compositionally biased region" description="Basic residues" evidence="1">
    <location>
        <begin position="325"/>
        <end position="334"/>
    </location>
</feature>
<name>A0AAN6YBE6_9PEZI</name>
<evidence type="ECO:0000256" key="2">
    <source>
        <dbReference type="SAM" id="SignalP"/>
    </source>
</evidence>
<gene>
    <name evidence="3" type="ORF">QBC37DRAFT_372668</name>
</gene>
<dbReference type="EMBL" id="MU858088">
    <property type="protein sequence ID" value="KAK4214790.1"/>
    <property type="molecule type" value="Genomic_DNA"/>
</dbReference>